<keyword evidence="10" id="KW-1185">Reference proteome</keyword>
<feature type="transmembrane region" description="Helical" evidence="7">
    <location>
        <begin position="9"/>
        <end position="30"/>
    </location>
</feature>
<dbReference type="SUPFAM" id="SSF49503">
    <property type="entry name" value="Cupredoxins"/>
    <property type="match status" value="1"/>
</dbReference>
<dbReference type="GO" id="GO:0016020">
    <property type="term" value="C:membrane"/>
    <property type="evidence" value="ECO:0007669"/>
    <property type="project" value="InterPro"/>
</dbReference>
<dbReference type="InterPro" id="IPR001505">
    <property type="entry name" value="Copper_CuA"/>
</dbReference>
<keyword evidence="3" id="KW-0186">Copper</keyword>
<feature type="domain" description="Cytochrome oxidase subunit II copper A binding" evidence="8">
    <location>
        <begin position="64"/>
        <end position="157"/>
    </location>
</feature>
<dbReference type="PANTHER" id="PTHR42838:SF2">
    <property type="entry name" value="NITROUS-OXIDE REDUCTASE"/>
    <property type="match status" value="1"/>
</dbReference>
<evidence type="ECO:0000256" key="6">
    <source>
        <dbReference type="ARBA" id="ARBA00047816"/>
    </source>
</evidence>
<dbReference type="GO" id="GO:0005507">
    <property type="term" value="F:copper ion binding"/>
    <property type="evidence" value="ECO:0007669"/>
    <property type="project" value="InterPro"/>
</dbReference>
<dbReference type="PROSITE" id="PS50857">
    <property type="entry name" value="COX2_CUA"/>
    <property type="match status" value="1"/>
</dbReference>
<dbReference type="PANTHER" id="PTHR42838">
    <property type="entry name" value="CYTOCHROME C OXIDASE SUBUNIT II"/>
    <property type="match status" value="1"/>
</dbReference>
<dbReference type="AlphaFoldDB" id="A0A942Z525"/>
<evidence type="ECO:0000256" key="7">
    <source>
        <dbReference type="SAM" id="Phobius"/>
    </source>
</evidence>
<keyword evidence="7" id="KW-0472">Membrane</keyword>
<dbReference type="RefSeq" id="WP_213099319.1">
    <property type="nucleotide sequence ID" value="NZ_JAGYPN010000003.1"/>
</dbReference>
<dbReference type="EMBL" id="JAGYPN010000003">
    <property type="protein sequence ID" value="MBS4224294.1"/>
    <property type="molecule type" value="Genomic_DNA"/>
</dbReference>
<dbReference type="GO" id="GO:0004129">
    <property type="term" value="F:cytochrome-c oxidase activity"/>
    <property type="evidence" value="ECO:0007669"/>
    <property type="project" value="UniProtKB-EC"/>
</dbReference>
<comment type="function">
    <text evidence="4">Subunits I and II form the functional core of the enzyme complex. Electrons originating in cytochrome c are transferred via heme a and Cu(A) to the binuclear center formed by heme a3 and Cu(B).</text>
</comment>
<protein>
    <recommendedName>
        <fullName evidence="5">Cytochrome aa3 subunit 2</fullName>
    </recommendedName>
</protein>
<evidence type="ECO:0000313" key="10">
    <source>
        <dbReference type="Proteomes" id="UP000676456"/>
    </source>
</evidence>
<accession>A0A942Z525</accession>
<reference evidence="9 10" key="1">
    <citation type="submission" date="2021-05" db="EMBL/GenBank/DDBJ databases">
        <title>Novel Bacillus species.</title>
        <authorList>
            <person name="Liu G."/>
        </authorList>
    </citation>
    <scope>NUCLEOTIDE SEQUENCE [LARGE SCALE GENOMIC DNA]</scope>
    <source>
        <strain evidence="9 10">FJAT-49682</strain>
    </source>
</reference>
<dbReference type="InterPro" id="IPR008972">
    <property type="entry name" value="Cupredoxin"/>
</dbReference>
<dbReference type="CDD" id="cd13913">
    <property type="entry name" value="ba3_CcO_II_C"/>
    <property type="match status" value="1"/>
</dbReference>
<evidence type="ECO:0000256" key="1">
    <source>
        <dbReference type="ARBA" id="ARBA00004196"/>
    </source>
</evidence>
<dbReference type="InterPro" id="IPR002429">
    <property type="entry name" value="CcO_II-like_C"/>
</dbReference>
<dbReference type="GO" id="GO:0030313">
    <property type="term" value="C:cell envelope"/>
    <property type="evidence" value="ECO:0007669"/>
    <property type="project" value="UniProtKB-SubCell"/>
</dbReference>
<dbReference type="InterPro" id="IPR051403">
    <property type="entry name" value="NosZ/Cyto_c_oxidase_sub2"/>
</dbReference>
<keyword evidence="2" id="KW-0479">Metal-binding</keyword>
<evidence type="ECO:0000256" key="2">
    <source>
        <dbReference type="ARBA" id="ARBA00022723"/>
    </source>
</evidence>
<evidence type="ECO:0000256" key="5">
    <source>
        <dbReference type="ARBA" id="ARBA00031399"/>
    </source>
</evidence>
<keyword evidence="7" id="KW-0812">Transmembrane</keyword>
<comment type="subcellular location">
    <subcellularLocation>
        <location evidence="1">Cell envelope</location>
    </subcellularLocation>
</comment>
<keyword evidence="7" id="KW-1133">Transmembrane helix</keyword>
<dbReference type="PROSITE" id="PS00078">
    <property type="entry name" value="COX2"/>
    <property type="match status" value="1"/>
</dbReference>
<dbReference type="Proteomes" id="UP000676456">
    <property type="component" value="Unassembled WGS sequence"/>
</dbReference>
<organism evidence="9 10">
    <name type="scientific">Lederbergia citrea</name>
    <dbReference type="NCBI Taxonomy" id="2833581"/>
    <lineage>
        <taxon>Bacteria</taxon>
        <taxon>Bacillati</taxon>
        <taxon>Bacillota</taxon>
        <taxon>Bacilli</taxon>
        <taxon>Bacillales</taxon>
        <taxon>Bacillaceae</taxon>
        <taxon>Lederbergia</taxon>
    </lineage>
</organism>
<sequence length="157" mass="17610">MHWHKYEKIWLVFGILSLVVFLSIVGVTAFSHGHTPAGGMDTIDPEKVNETAPFDNPGVIQIDDNTYEVVIVSMAFGYKPNQIKVPVGKEIIFTLTSTDVVHSFTIDNTKVNMMAVPGRITHKSYTFTKLGKYLVLCNEYCGAGHHFMQTEIEVYEP</sequence>
<comment type="catalytic activity">
    <reaction evidence="6">
        <text>4 Fe(II)-[cytochrome c] + O2 + 8 H(+)(in) = 4 Fe(III)-[cytochrome c] + 2 H2O + 4 H(+)(out)</text>
        <dbReference type="Rhea" id="RHEA:11436"/>
        <dbReference type="Rhea" id="RHEA-COMP:10350"/>
        <dbReference type="Rhea" id="RHEA-COMP:14399"/>
        <dbReference type="ChEBI" id="CHEBI:15377"/>
        <dbReference type="ChEBI" id="CHEBI:15378"/>
        <dbReference type="ChEBI" id="CHEBI:15379"/>
        <dbReference type="ChEBI" id="CHEBI:29033"/>
        <dbReference type="ChEBI" id="CHEBI:29034"/>
        <dbReference type="EC" id="7.1.1.9"/>
    </reaction>
</comment>
<comment type="caution">
    <text evidence="9">The sequence shown here is derived from an EMBL/GenBank/DDBJ whole genome shotgun (WGS) entry which is preliminary data.</text>
</comment>
<gene>
    <name evidence="9" type="ORF">KHA91_16355</name>
</gene>
<name>A0A942Z525_9BACI</name>
<dbReference type="Pfam" id="PF00116">
    <property type="entry name" value="COX2"/>
    <property type="match status" value="1"/>
</dbReference>
<evidence type="ECO:0000256" key="3">
    <source>
        <dbReference type="ARBA" id="ARBA00023008"/>
    </source>
</evidence>
<evidence type="ECO:0000313" key="9">
    <source>
        <dbReference type="EMBL" id="MBS4224294.1"/>
    </source>
</evidence>
<dbReference type="Gene3D" id="1.20.1070.10">
    <property type="entry name" value="Rhodopsin 7-helix transmembrane proteins"/>
    <property type="match status" value="1"/>
</dbReference>
<evidence type="ECO:0000256" key="4">
    <source>
        <dbReference type="ARBA" id="ARBA00024688"/>
    </source>
</evidence>
<dbReference type="Gene3D" id="2.60.40.420">
    <property type="entry name" value="Cupredoxins - blue copper proteins"/>
    <property type="match status" value="1"/>
</dbReference>
<evidence type="ECO:0000259" key="8">
    <source>
        <dbReference type="PROSITE" id="PS50857"/>
    </source>
</evidence>
<dbReference type="InterPro" id="IPR034214">
    <property type="entry name" value="Ba3_CcO_II_C"/>
</dbReference>
<dbReference type="PRINTS" id="PR01166">
    <property type="entry name" value="CYCOXIDASEII"/>
</dbReference>
<proteinExistence type="predicted"/>